<evidence type="ECO:0000313" key="2">
    <source>
        <dbReference type="EMBL" id="GAA2117832.1"/>
    </source>
</evidence>
<dbReference type="Proteomes" id="UP001500443">
    <property type="component" value="Unassembled WGS sequence"/>
</dbReference>
<sequence>MGRLTSKVDPQERQRYSYRGMAHSISPRPGKAAGRTAPAARAVRARRPGPIRRGVGPTVFWRGAAYRAAPPPRSARIAWTTSATCSRTASSSARKLQ</sequence>
<feature type="region of interest" description="Disordered" evidence="1">
    <location>
        <begin position="1"/>
        <end position="56"/>
    </location>
</feature>
<evidence type="ECO:0000256" key="1">
    <source>
        <dbReference type="SAM" id="MobiDB-lite"/>
    </source>
</evidence>
<reference evidence="2 3" key="1">
    <citation type="journal article" date="2019" name="Int. J. Syst. Evol. Microbiol.">
        <title>The Global Catalogue of Microorganisms (GCM) 10K type strain sequencing project: providing services to taxonomists for standard genome sequencing and annotation.</title>
        <authorList>
            <consortium name="The Broad Institute Genomics Platform"/>
            <consortium name="The Broad Institute Genome Sequencing Center for Infectious Disease"/>
            <person name="Wu L."/>
            <person name="Ma J."/>
        </authorList>
    </citation>
    <scope>NUCLEOTIDE SEQUENCE [LARGE SCALE GENOMIC DNA]</scope>
    <source>
        <strain evidence="2 3">JCM 15481</strain>
    </source>
</reference>
<organism evidence="2 3">
    <name type="scientific">Streptomyces synnematoformans</name>
    <dbReference type="NCBI Taxonomy" id="415721"/>
    <lineage>
        <taxon>Bacteria</taxon>
        <taxon>Bacillati</taxon>
        <taxon>Actinomycetota</taxon>
        <taxon>Actinomycetes</taxon>
        <taxon>Kitasatosporales</taxon>
        <taxon>Streptomycetaceae</taxon>
        <taxon>Streptomyces</taxon>
    </lineage>
</organism>
<protein>
    <submittedName>
        <fullName evidence="2">Uncharacterized protein</fullName>
    </submittedName>
</protein>
<keyword evidence="3" id="KW-1185">Reference proteome</keyword>
<evidence type="ECO:0000313" key="3">
    <source>
        <dbReference type="Proteomes" id="UP001500443"/>
    </source>
</evidence>
<dbReference type="EMBL" id="BAAAPF010000038">
    <property type="protein sequence ID" value="GAA2117832.1"/>
    <property type="molecule type" value="Genomic_DNA"/>
</dbReference>
<gene>
    <name evidence="2" type="ORF">GCM10009802_19140</name>
</gene>
<proteinExistence type="predicted"/>
<name>A0ABN2XWD5_9ACTN</name>
<feature type="compositionally biased region" description="Low complexity" evidence="1">
    <location>
        <begin position="27"/>
        <end position="42"/>
    </location>
</feature>
<accession>A0ABN2XWD5</accession>
<comment type="caution">
    <text evidence="2">The sequence shown here is derived from an EMBL/GenBank/DDBJ whole genome shotgun (WGS) entry which is preliminary data.</text>
</comment>